<name>A0A0D2I200_9EURO</name>
<dbReference type="STRING" id="1442369.A0A0D2I200"/>
<evidence type="ECO:0000256" key="1">
    <source>
        <dbReference type="ARBA" id="ARBA00004123"/>
    </source>
</evidence>
<dbReference type="GO" id="GO:0090575">
    <property type="term" value="C:RNA polymerase II transcription regulator complex"/>
    <property type="evidence" value="ECO:0007669"/>
    <property type="project" value="TreeGrafter"/>
</dbReference>
<dbReference type="SUPFAM" id="SSF57959">
    <property type="entry name" value="Leucine zipper domain"/>
    <property type="match status" value="1"/>
</dbReference>
<reference evidence="6 7" key="1">
    <citation type="submission" date="2015-01" db="EMBL/GenBank/DDBJ databases">
        <title>The Genome Sequence of Rhinocladiella mackenzie CBS 650.93.</title>
        <authorList>
            <consortium name="The Broad Institute Genomics Platform"/>
            <person name="Cuomo C."/>
            <person name="de Hoog S."/>
            <person name="Gorbushina A."/>
            <person name="Stielow B."/>
            <person name="Teixiera M."/>
            <person name="Abouelleil A."/>
            <person name="Chapman S.B."/>
            <person name="Priest M."/>
            <person name="Young S.K."/>
            <person name="Wortman J."/>
            <person name="Nusbaum C."/>
            <person name="Birren B."/>
        </authorList>
    </citation>
    <scope>NUCLEOTIDE SEQUENCE [LARGE SCALE GENOMIC DNA]</scope>
    <source>
        <strain evidence="6 7">CBS 650.93</strain>
    </source>
</reference>
<dbReference type="HOGENOM" id="CLU_076384_1_0_1"/>
<dbReference type="EMBL" id="KN847484">
    <property type="protein sequence ID" value="KIW99768.1"/>
    <property type="molecule type" value="Genomic_DNA"/>
</dbReference>
<proteinExistence type="predicted"/>
<feature type="coiled-coil region" evidence="3">
    <location>
        <begin position="123"/>
        <end position="178"/>
    </location>
</feature>
<protein>
    <recommendedName>
        <fullName evidence="5">BZIP domain-containing protein</fullName>
    </recommendedName>
</protein>
<evidence type="ECO:0000256" key="4">
    <source>
        <dbReference type="SAM" id="MobiDB-lite"/>
    </source>
</evidence>
<dbReference type="GeneID" id="25298767"/>
<keyword evidence="7" id="KW-1185">Reference proteome</keyword>
<evidence type="ECO:0000313" key="7">
    <source>
        <dbReference type="Proteomes" id="UP000053617"/>
    </source>
</evidence>
<evidence type="ECO:0000256" key="3">
    <source>
        <dbReference type="SAM" id="Coils"/>
    </source>
</evidence>
<dbReference type="Pfam" id="PF00170">
    <property type="entry name" value="bZIP_1"/>
    <property type="match status" value="1"/>
</dbReference>
<keyword evidence="3" id="KW-0175">Coiled coil</keyword>
<dbReference type="PROSITE" id="PS50217">
    <property type="entry name" value="BZIP"/>
    <property type="match status" value="1"/>
</dbReference>
<dbReference type="PROSITE" id="PS00036">
    <property type="entry name" value="BZIP_BASIC"/>
    <property type="match status" value="1"/>
</dbReference>
<dbReference type="GO" id="GO:0001228">
    <property type="term" value="F:DNA-binding transcription activator activity, RNA polymerase II-specific"/>
    <property type="evidence" value="ECO:0007669"/>
    <property type="project" value="TreeGrafter"/>
</dbReference>
<evidence type="ECO:0000259" key="5">
    <source>
        <dbReference type="PROSITE" id="PS50217"/>
    </source>
</evidence>
<feature type="region of interest" description="Disordered" evidence="4">
    <location>
        <begin position="66"/>
        <end position="106"/>
    </location>
</feature>
<feature type="domain" description="BZIP" evidence="5">
    <location>
        <begin position="110"/>
        <end position="168"/>
    </location>
</feature>
<dbReference type="RefSeq" id="XP_013266981.1">
    <property type="nucleotide sequence ID" value="XM_013411527.1"/>
</dbReference>
<dbReference type="Proteomes" id="UP000053617">
    <property type="component" value="Unassembled WGS sequence"/>
</dbReference>
<dbReference type="CDD" id="cd14688">
    <property type="entry name" value="bZIP_YAP"/>
    <property type="match status" value="1"/>
</dbReference>
<accession>A0A0D2I200</accession>
<dbReference type="PANTHER" id="PTHR40621">
    <property type="entry name" value="TRANSCRIPTION FACTOR KAPC-RELATED"/>
    <property type="match status" value="1"/>
</dbReference>
<dbReference type="OrthoDB" id="2593073at2759"/>
<dbReference type="Gene3D" id="1.20.5.170">
    <property type="match status" value="1"/>
</dbReference>
<dbReference type="AlphaFoldDB" id="A0A0D2I200"/>
<keyword evidence="2" id="KW-0539">Nucleus</keyword>
<comment type="subcellular location">
    <subcellularLocation>
        <location evidence="1">Nucleus</location>
    </subcellularLocation>
</comment>
<sequence>MDFGFVSSPSQSPSQSLFAVGQYFDSTSESSSPNSPHMSQIMFNNAPMQYDMFQYGATPSSFYPPAQSTKIPVEYNNTASLDQTDRRRRRSGSTSAPAKDKETIPNMHLRRRAQNRASQRAFRERKEKHVKGLEHQLEDLHEKHQDLLQSYTRQADEVTKLNNRIAELTAELTALRSCQDQSFSEMLMPDKFDKFDAFSAHDMLYNGPDCYFDKNAVDLNSEFALHSFEDSL</sequence>
<dbReference type="InterPro" id="IPR046347">
    <property type="entry name" value="bZIP_sf"/>
</dbReference>
<organism evidence="6 7">
    <name type="scientific">Rhinocladiella mackenziei CBS 650.93</name>
    <dbReference type="NCBI Taxonomy" id="1442369"/>
    <lineage>
        <taxon>Eukaryota</taxon>
        <taxon>Fungi</taxon>
        <taxon>Dikarya</taxon>
        <taxon>Ascomycota</taxon>
        <taxon>Pezizomycotina</taxon>
        <taxon>Eurotiomycetes</taxon>
        <taxon>Chaetothyriomycetidae</taxon>
        <taxon>Chaetothyriales</taxon>
        <taxon>Herpotrichiellaceae</taxon>
        <taxon>Rhinocladiella</taxon>
    </lineage>
</organism>
<dbReference type="PANTHER" id="PTHR40621:SF6">
    <property type="entry name" value="AP-1-LIKE TRANSCRIPTION FACTOR YAP1-RELATED"/>
    <property type="match status" value="1"/>
</dbReference>
<evidence type="ECO:0000256" key="2">
    <source>
        <dbReference type="ARBA" id="ARBA00023242"/>
    </source>
</evidence>
<dbReference type="InterPro" id="IPR050936">
    <property type="entry name" value="AP-1-like"/>
</dbReference>
<dbReference type="GO" id="GO:0000976">
    <property type="term" value="F:transcription cis-regulatory region binding"/>
    <property type="evidence" value="ECO:0007669"/>
    <property type="project" value="InterPro"/>
</dbReference>
<dbReference type="InterPro" id="IPR004827">
    <property type="entry name" value="bZIP"/>
</dbReference>
<gene>
    <name evidence="6" type="ORF">Z518_10696</name>
</gene>
<dbReference type="SMART" id="SM00338">
    <property type="entry name" value="BRLZ"/>
    <property type="match status" value="1"/>
</dbReference>
<feature type="compositionally biased region" description="Polar residues" evidence="4">
    <location>
        <begin position="66"/>
        <end position="82"/>
    </location>
</feature>
<dbReference type="VEuPathDB" id="FungiDB:Z518_10696"/>
<evidence type="ECO:0000313" key="6">
    <source>
        <dbReference type="EMBL" id="KIW99768.1"/>
    </source>
</evidence>